<dbReference type="OrthoDB" id="47007at2759"/>
<dbReference type="OMA" id="FAIEQPH"/>
<dbReference type="RefSeq" id="XP_005829855.1">
    <property type="nucleotide sequence ID" value="XM_005829798.1"/>
</dbReference>
<evidence type="ECO:0000256" key="1">
    <source>
        <dbReference type="ARBA" id="ARBA00006484"/>
    </source>
</evidence>
<evidence type="ECO:0000259" key="4">
    <source>
        <dbReference type="SMART" id="SM00822"/>
    </source>
</evidence>
<dbReference type="GeneID" id="17299442"/>
<dbReference type="SMART" id="SM00822">
    <property type="entry name" value="PKS_KR"/>
    <property type="match status" value="1"/>
</dbReference>
<dbReference type="PANTHER" id="PTHR42901:SF1">
    <property type="entry name" value="ALCOHOL DEHYDROGENASE"/>
    <property type="match status" value="1"/>
</dbReference>
<dbReference type="EMBL" id="JH993014">
    <property type="protein sequence ID" value="EKX42875.1"/>
    <property type="molecule type" value="Genomic_DNA"/>
</dbReference>
<evidence type="ECO:0000256" key="3">
    <source>
        <dbReference type="RuleBase" id="RU000363"/>
    </source>
</evidence>
<dbReference type="HOGENOM" id="CLU_010194_2_10_1"/>
<dbReference type="eggNOG" id="KOG0725">
    <property type="taxonomic scope" value="Eukaryota"/>
</dbReference>
<evidence type="ECO:0000313" key="6">
    <source>
        <dbReference type="EnsemblProtists" id="EKX42875"/>
    </source>
</evidence>
<dbReference type="PRINTS" id="PR00080">
    <property type="entry name" value="SDRFAMILY"/>
</dbReference>
<dbReference type="InterPro" id="IPR002347">
    <property type="entry name" value="SDR_fam"/>
</dbReference>
<dbReference type="FunFam" id="3.40.50.720:FF:000084">
    <property type="entry name" value="Short-chain dehydrogenase reductase"/>
    <property type="match status" value="1"/>
</dbReference>
<dbReference type="KEGG" id="gtt:GUITHDRAFT_87979"/>
<dbReference type="AlphaFoldDB" id="L1J463"/>
<dbReference type="InterPro" id="IPR057326">
    <property type="entry name" value="KR_dom"/>
</dbReference>
<dbReference type="GO" id="GO:0016491">
    <property type="term" value="F:oxidoreductase activity"/>
    <property type="evidence" value="ECO:0007669"/>
    <property type="project" value="UniProtKB-KW"/>
</dbReference>
<dbReference type="GO" id="GO:0005829">
    <property type="term" value="C:cytosol"/>
    <property type="evidence" value="ECO:0007669"/>
    <property type="project" value="TreeGrafter"/>
</dbReference>
<dbReference type="SUPFAM" id="SSF51735">
    <property type="entry name" value="NAD(P)-binding Rossmann-fold domains"/>
    <property type="match status" value="1"/>
</dbReference>
<dbReference type="PaxDb" id="55529-EKX42875"/>
<proteinExistence type="inferred from homology"/>
<dbReference type="EnsemblProtists" id="EKX42875">
    <property type="protein sequence ID" value="EKX42875"/>
    <property type="gene ID" value="GUITHDRAFT_87979"/>
</dbReference>
<reference evidence="6" key="3">
    <citation type="submission" date="2015-06" db="UniProtKB">
        <authorList>
            <consortium name="EnsemblProtists"/>
        </authorList>
    </citation>
    <scope>IDENTIFICATION</scope>
</reference>
<keyword evidence="2" id="KW-0560">Oxidoreductase</keyword>
<name>L1J463_GUITC</name>
<keyword evidence="7" id="KW-1185">Reference proteome</keyword>
<comment type="similarity">
    <text evidence="1 3">Belongs to the short-chain dehydrogenases/reductases (SDR) family.</text>
</comment>
<accession>L1J463</accession>
<feature type="domain" description="Ketoreductase" evidence="4">
    <location>
        <begin position="6"/>
        <end position="188"/>
    </location>
</feature>
<dbReference type="InterPro" id="IPR036291">
    <property type="entry name" value="NAD(P)-bd_dom_sf"/>
</dbReference>
<dbReference type="Pfam" id="PF00106">
    <property type="entry name" value="adh_short"/>
    <property type="match status" value="1"/>
</dbReference>
<protein>
    <recommendedName>
        <fullName evidence="4">Ketoreductase domain-containing protein</fullName>
    </recommendedName>
</protein>
<dbReference type="PANTHER" id="PTHR42901">
    <property type="entry name" value="ALCOHOL DEHYDROGENASE"/>
    <property type="match status" value="1"/>
</dbReference>
<gene>
    <name evidence="5" type="ORF">GUITHDRAFT_87979</name>
</gene>
<sequence>MVLRGQRVLVTGAGRGIGRAIALICAEQGAKVALMSRTEEELKAVAEEVKKAHGEEALYLPVDVTNEGQVERAVQSVVEKWGGIDILVNNAGAACEKKPAYEQSVEEFRKLLEINTVSVLSVTKSVINQSMLPNKKGKIINISSRAGKVGYKNMLPYCSSKFALEGLTAALAQDVKDLGITVNSISPGMVDTKSFPKAEGQAGVRTAESIRDGLLALMLSDETGKYIHVDEFDAAVEKGDMKKAFKNIHEDAFQV</sequence>
<organism evidence="5">
    <name type="scientific">Guillardia theta (strain CCMP2712)</name>
    <name type="common">Cryptophyte</name>
    <dbReference type="NCBI Taxonomy" id="905079"/>
    <lineage>
        <taxon>Eukaryota</taxon>
        <taxon>Cryptophyceae</taxon>
        <taxon>Pyrenomonadales</taxon>
        <taxon>Geminigeraceae</taxon>
        <taxon>Guillardia</taxon>
    </lineage>
</organism>
<dbReference type="PROSITE" id="PS00061">
    <property type="entry name" value="ADH_SHORT"/>
    <property type="match status" value="1"/>
</dbReference>
<dbReference type="PRINTS" id="PR00081">
    <property type="entry name" value="GDHRDH"/>
</dbReference>
<dbReference type="Proteomes" id="UP000011087">
    <property type="component" value="Unassembled WGS sequence"/>
</dbReference>
<evidence type="ECO:0000313" key="7">
    <source>
        <dbReference type="Proteomes" id="UP000011087"/>
    </source>
</evidence>
<reference evidence="7" key="2">
    <citation type="submission" date="2012-11" db="EMBL/GenBank/DDBJ databases">
        <authorList>
            <person name="Kuo A."/>
            <person name="Curtis B.A."/>
            <person name="Tanifuji G."/>
            <person name="Burki F."/>
            <person name="Gruber A."/>
            <person name="Irimia M."/>
            <person name="Maruyama S."/>
            <person name="Arias M.C."/>
            <person name="Ball S.G."/>
            <person name="Gile G.H."/>
            <person name="Hirakawa Y."/>
            <person name="Hopkins J.F."/>
            <person name="Rensing S.A."/>
            <person name="Schmutz J."/>
            <person name="Symeonidi A."/>
            <person name="Elias M."/>
            <person name="Eveleigh R.J."/>
            <person name="Herman E.K."/>
            <person name="Klute M.J."/>
            <person name="Nakayama T."/>
            <person name="Obornik M."/>
            <person name="Reyes-Prieto A."/>
            <person name="Armbrust E.V."/>
            <person name="Aves S.J."/>
            <person name="Beiko R.G."/>
            <person name="Coutinho P."/>
            <person name="Dacks J.B."/>
            <person name="Durnford D.G."/>
            <person name="Fast N.M."/>
            <person name="Green B.R."/>
            <person name="Grisdale C."/>
            <person name="Hempe F."/>
            <person name="Henrissat B."/>
            <person name="Hoppner M.P."/>
            <person name="Ishida K.-I."/>
            <person name="Kim E."/>
            <person name="Koreny L."/>
            <person name="Kroth P.G."/>
            <person name="Liu Y."/>
            <person name="Malik S.-B."/>
            <person name="Maier U.G."/>
            <person name="McRose D."/>
            <person name="Mock T."/>
            <person name="Neilson J.A."/>
            <person name="Onodera N.T."/>
            <person name="Poole A.M."/>
            <person name="Pritham E.J."/>
            <person name="Richards T.A."/>
            <person name="Rocap G."/>
            <person name="Roy S.W."/>
            <person name="Sarai C."/>
            <person name="Schaack S."/>
            <person name="Shirato S."/>
            <person name="Slamovits C.H."/>
            <person name="Spencer D.F."/>
            <person name="Suzuki S."/>
            <person name="Worden A.Z."/>
            <person name="Zauner S."/>
            <person name="Barry K."/>
            <person name="Bell C."/>
            <person name="Bharti A.K."/>
            <person name="Crow J.A."/>
            <person name="Grimwood J."/>
            <person name="Kramer R."/>
            <person name="Lindquist E."/>
            <person name="Lucas S."/>
            <person name="Salamov A."/>
            <person name="McFadden G.I."/>
            <person name="Lane C.E."/>
            <person name="Keeling P.J."/>
            <person name="Gray M.W."/>
            <person name="Grigoriev I.V."/>
            <person name="Archibald J.M."/>
        </authorList>
    </citation>
    <scope>NUCLEOTIDE SEQUENCE</scope>
    <source>
        <strain evidence="7">CCMP2712</strain>
    </source>
</reference>
<dbReference type="CDD" id="cd05233">
    <property type="entry name" value="SDR_c"/>
    <property type="match status" value="1"/>
</dbReference>
<evidence type="ECO:0000313" key="5">
    <source>
        <dbReference type="EMBL" id="EKX42875.1"/>
    </source>
</evidence>
<reference evidence="5 7" key="1">
    <citation type="journal article" date="2012" name="Nature">
        <title>Algal genomes reveal evolutionary mosaicism and the fate of nucleomorphs.</title>
        <authorList>
            <consortium name="DOE Joint Genome Institute"/>
            <person name="Curtis B.A."/>
            <person name="Tanifuji G."/>
            <person name="Burki F."/>
            <person name="Gruber A."/>
            <person name="Irimia M."/>
            <person name="Maruyama S."/>
            <person name="Arias M.C."/>
            <person name="Ball S.G."/>
            <person name="Gile G.H."/>
            <person name="Hirakawa Y."/>
            <person name="Hopkins J.F."/>
            <person name="Kuo A."/>
            <person name="Rensing S.A."/>
            <person name="Schmutz J."/>
            <person name="Symeonidi A."/>
            <person name="Elias M."/>
            <person name="Eveleigh R.J."/>
            <person name="Herman E.K."/>
            <person name="Klute M.J."/>
            <person name="Nakayama T."/>
            <person name="Obornik M."/>
            <person name="Reyes-Prieto A."/>
            <person name="Armbrust E.V."/>
            <person name="Aves S.J."/>
            <person name="Beiko R.G."/>
            <person name="Coutinho P."/>
            <person name="Dacks J.B."/>
            <person name="Durnford D.G."/>
            <person name="Fast N.M."/>
            <person name="Green B.R."/>
            <person name="Grisdale C.J."/>
            <person name="Hempel F."/>
            <person name="Henrissat B."/>
            <person name="Hoppner M.P."/>
            <person name="Ishida K."/>
            <person name="Kim E."/>
            <person name="Koreny L."/>
            <person name="Kroth P.G."/>
            <person name="Liu Y."/>
            <person name="Malik S.B."/>
            <person name="Maier U.G."/>
            <person name="McRose D."/>
            <person name="Mock T."/>
            <person name="Neilson J.A."/>
            <person name="Onodera N.T."/>
            <person name="Poole A.M."/>
            <person name="Pritham E.J."/>
            <person name="Richards T.A."/>
            <person name="Rocap G."/>
            <person name="Roy S.W."/>
            <person name="Sarai C."/>
            <person name="Schaack S."/>
            <person name="Shirato S."/>
            <person name="Slamovits C.H."/>
            <person name="Spencer D.F."/>
            <person name="Suzuki S."/>
            <person name="Worden A.Z."/>
            <person name="Zauner S."/>
            <person name="Barry K."/>
            <person name="Bell C."/>
            <person name="Bharti A.K."/>
            <person name="Crow J.A."/>
            <person name="Grimwood J."/>
            <person name="Kramer R."/>
            <person name="Lindquist E."/>
            <person name="Lucas S."/>
            <person name="Salamov A."/>
            <person name="McFadden G.I."/>
            <person name="Lane C.E."/>
            <person name="Keeling P.J."/>
            <person name="Gray M.W."/>
            <person name="Grigoriev I.V."/>
            <person name="Archibald J.M."/>
        </authorList>
    </citation>
    <scope>NUCLEOTIDE SEQUENCE</scope>
    <source>
        <strain evidence="5 7">CCMP2712</strain>
    </source>
</reference>
<dbReference type="STRING" id="905079.L1J463"/>
<dbReference type="InterPro" id="IPR020904">
    <property type="entry name" value="Sc_DH/Rdtase_CS"/>
</dbReference>
<evidence type="ECO:0000256" key="2">
    <source>
        <dbReference type="ARBA" id="ARBA00023002"/>
    </source>
</evidence>
<dbReference type="Gene3D" id="3.40.50.720">
    <property type="entry name" value="NAD(P)-binding Rossmann-like Domain"/>
    <property type="match status" value="1"/>
</dbReference>